<keyword evidence="4" id="KW-1185">Reference proteome</keyword>
<organism evidence="3 4">
    <name type="scientific">Streptomyces lacrimifluminis</name>
    <dbReference type="NCBI Taxonomy" id="1500077"/>
    <lineage>
        <taxon>Bacteria</taxon>
        <taxon>Bacillati</taxon>
        <taxon>Actinomycetota</taxon>
        <taxon>Actinomycetes</taxon>
        <taxon>Kitasatosporales</taxon>
        <taxon>Streptomycetaceae</taxon>
        <taxon>Streptomyces</taxon>
    </lineage>
</organism>
<dbReference type="GO" id="GO:0005829">
    <property type="term" value="C:cytosol"/>
    <property type="evidence" value="ECO:0007669"/>
    <property type="project" value="TreeGrafter"/>
</dbReference>
<name>A0A917NZ59_9ACTN</name>
<dbReference type="GO" id="GO:0016627">
    <property type="term" value="F:oxidoreductase activity, acting on the CH-CH group of donors"/>
    <property type="evidence" value="ECO:0007669"/>
    <property type="project" value="TreeGrafter"/>
</dbReference>
<reference evidence="3" key="1">
    <citation type="journal article" date="2014" name="Int. J. Syst. Evol. Microbiol.">
        <title>Complete genome sequence of Corynebacterium casei LMG S-19264T (=DSM 44701T), isolated from a smear-ripened cheese.</title>
        <authorList>
            <consortium name="US DOE Joint Genome Institute (JGI-PGF)"/>
            <person name="Walter F."/>
            <person name="Albersmeier A."/>
            <person name="Kalinowski J."/>
            <person name="Ruckert C."/>
        </authorList>
    </citation>
    <scope>NUCLEOTIDE SEQUENCE</scope>
    <source>
        <strain evidence="3">CGMCC 4.7272</strain>
    </source>
</reference>
<sequence length="195" mass="21941">MEEHDAPKITEPTRHIAAYGVASDTASDLPSPWHLDAREERSLMAATQRRSRRIMMTPAELDEFLATQRMCRVATVSRDGAPHVSALWFAWDGTSLWLYSIVRSKRWADLRHDPRVAVVVDSGEGYGELRGVELSGAVEFVGEIPRSGEPCAELDALEPVFARKNFGLEAMPHDGRHAWTRLTPSKTVSWDFRKL</sequence>
<dbReference type="Pfam" id="PF01243">
    <property type="entry name" value="PNPOx_N"/>
    <property type="match status" value="1"/>
</dbReference>
<dbReference type="AlphaFoldDB" id="A0A917NZ59"/>
<evidence type="ECO:0000259" key="2">
    <source>
        <dbReference type="Pfam" id="PF01243"/>
    </source>
</evidence>
<comment type="caution">
    <text evidence="3">The sequence shown here is derived from an EMBL/GenBank/DDBJ whole genome shotgun (WGS) entry which is preliminary data.</text>
</comment>
<dbReference type="SUPFAM" id="SSF50475">
    <property type="entry name" value="FMN-binding split barrel"/>
    <property type="match status" value="1"/>
</dbReference>
<evidence type="ECO:0000256" key="1">
    <source>
        <dbReference type="ARBA" id="ARBA00023002"/>
    </source>
</evidence>
<dbReference type="PANTHER" id="PTHR35176">
    <property type="entry name" value="HEME OXYGENASE HI_0854-RELATED"/>
    <property type="match status" value="1"/>
</dbReference>
<dbReference type="PANTHER" id="PTHR35176:SF6">
    <property type="entry name" value="HEME OXYGENASE HI_0854-RELATED"/>
    <property type="match status" value="1"/>
</dbReference>
<dbReference type="InterPro" id="IPR012349">
    <property type="entry name" value="Split_barrel_FMN-bd"/>
</dbReference>
<accession>A0A917NZ59</accession>
<proteinExistence type="predicted"/>
<keyword evidence="1" id="KW-0560">Oxidoreductase</keyword>
<gene>
    <name evidence="3" type="ORF">GCM10012282_44690</name>
</gene>
<evidence type="ECO:0000313" key="4">
    <source>
        <dbReference type="Proteomes" id="UP000625682"/>
    </source>
</evidence>
<reference evidence="3" key="2">
    <citation type="submission" date="2020-09" db="EMBL/GenBank/DDBJ databases">
        <authorList>
            <person name="Sun Q."/>
            <person name="Zhou Y."/>
        </authorList>
    </citation>
    <scope>NUCLEOTIDE SEQUENCE</scope>
    <source>
        <strain evidence="3">CGMCC 4.7272</strain>
    </source>
</reference>
<dbReference type="Proteomes" id="UP000625682">
    <property type="component" value="Unassembled WGS sequence"/>
</dbReference>
<dbReference type="GO" id="GO:0070967">
    <property type="term" value="F:coenzyme F420 binding"/>
    <property type="evidence" value="ECO:0007669"/>
    <property type="project" value="TreeGrafter"/>
</dbReference>
<dbReference type="InterPro" id="IPR052019">
    <property type="entry name" value="F420H2_bilvrd_red/Heme_oxyg"/>
</dbReference>
<dbReference type="Gene3D" id="2.30.110.10">
    <property type="entry name" value="Electron Transport, Fmn-binding Protein, Chain A"/>
    <property type="match status" value="1"/>
</dbReference>
<dbReference type="InterPro" id="IPR011576">
    <property type="entry name" value="Pyridox_Oxase_N"/>
</dbReference>
<feature type="domain" description="Pyridoxamine 5'-phosphate oxidase N-terminal" evidence="2">
    <location>
        <begin position="58"/>
        <end position="145"/>
    </location>
</feature>
<dbReference type="EMBL" id="BMMU01000014">
    <property type="protein sequence ID" value="GGJ42860.1"/>
    <property type="molecule type" value="Genomic_DNA"/>
</dbReference>
<evidence type="ECO:0000313" key="3">
    <source>
        <dbReference type="EMBL" id="GGJ42860.1"/>
    </source>
</evidence>
<protein>
    <submittedName>
        <fullName evidence="3">Pyridoxamine 5'-phosphate oxidase</fullName>
    </submittedName>
</protein>